<evidence type="ECO:0000256" key="1">
    <source>
        <dbReference type="ARBA" id="ARBA00006865"/>
    </source>
</evidence>
<dbReference type="InterPro" id="IPR050546">
    <property type="entry name" value="Glycosyl_Hydrlase_16"/>
</dbReference>
<dbReference type="PROSITE" id="PS51762">
    <property type="entry name" value="GH16_2"/>
    <property type="match status" value="1"/>
</dbReference>
<dbReference type="Gene3D" id="2.60.120.200">
    <property type="match status" value="1"/>
</dbReference>
<dbReference type="InterPro" id="IPR013320">
    <property type="entry name" value="ConA-like_dom_sf"/>
</dbReference>
<keyword evidence="4" id="KW-1185">Reference proteome</keyword>
<dbReference type="InterPro" id="IPR000757">
    <property type="entry name" value="Beta-glucanase-like"/>
</dbReference>
<dbReference type="SUPFAM" id="SSF49899">
    <property type="entry name" value="Concanavalin A-like lectins/glucanases"/>
    <property type="match status" value="1"/>
</dbReference>
<dbReference type="RefSeq" id="WP_290214052.1">
    <property type="nucleotide sequence ID" value="NZ_JASDCQ010000001.1"/>
</dbReference>
<reference evidence="3 4" key="1">
    <citation type="submission" date="2023-03" db="EMBL/GenBank/DDBJ databases">
        <authorList>
            <person name="Uniacke-Lowe S."/>
            <person name="Ross P."/>
            <person name="Hill C."/>
        </authorList>
    </citation>
    <scope>NUCLEOTIDE SEQUENCE [LARGE SCALE GENOMIC DNA]</scope>
    <source>
        <strain evidence="3 4">APC 4016</strain>
    </source>
</reference>
<dbReference type="Pfam" id="PF00722">
    <property type="entry name" value="Glyco_hydro_16"/>
    <property type="match status" value="1"/>
</dbReference>
<dbReference type="GO" id="GO:0016787">
    <property type="term" value="F:hydrolase activity"/>
    <property type="evidence" value="ECO:0007669"/>
    <property type="project" value="UniProtKB-KW"/>
</dbReference>
<comment type="similarity">
    <text evidence="1">Belongs to the glycosyl hydrolase 16 family.</text>
</comment>
<feature type="domain" description="GH16" evidence="2">
    <location>
        <begin position="45"/>
        <end position="264"/>
    </location>
</feature>
<comment type="caution">
    <text evidence="3">The sequence shown here is derived from an EMBL/GenBank/DDBJ whole genome shotgun (WGS) entry which is preliminary data.</text>
</comment>
<proteinExistence type="inferred from homology"/>
<dbReference type="PANTHER" id="PTHR10963">
    <property type="entry name" value="GLYCOSYL HYDROLASE-RELATED"/>
    <property type="match status" value="1"/>
</dbReference>
<dbReference type="Proteomes" id="UP001225873">
    <property type="component" value="Unassembled WGS sequence"/>
</dbReference>
<name>A0ABT7ZEY5_9BACL</name>
<protein>
    <submittedName>
        <fullName evidence="3">Glycoside hydrolase family 16 protein</fullName>
    </submittedName>
</protein>
<accession>A0ABT7ZEY5</accession>
<sequence length="264" mass="30091">MNKIYGVICTTAMLYCTPGETFLERQLSEFTEVQKEAVMEVEQADSWQLVWQEEFESNEIEMETWNVLDDAFGFGNRKQHYKPKNVEVSNGALKITTKRERSEGMPYTSGAVTTKGKAVFQQGKLEVRAKMPSGKGLLPAIWLWTNSGNTYPEIDIVEILGQEPGQAWSTIHYEVGGLYSKTYSYADLQDLTADFHTYGIEWEKDSLTFLIDGNPVYTTAAYVPDEEMYLFINTAVGGDWVGEPDGTVEFPKELLVDWIRYYKK</sequence>
<dbReference type="EMBL" id="JASDCQ010000001">
    <property type="protein sequence ID" value="MDN3425715.1"/>
    <property type="molecule type" value="Genomic_DNA"/>
</dbReference>
<dbReference type="CDD" id="cd08023">
    <property type="entry name" value="GH16_laminarinase_like"/>
    <property type="match status" value="1"/>
</dbReference>
<dbReference type="PANTHER" id="PTHR10963:SF55">
    <property type="entry name" value="GLYCOSIDE HYDROLASE FAMILY 16 PROTEIN"/>
    <property type="match status" value="1"/>
</dbReference>
<keyword evidence="3" id="KW-0378">Hydrolase</keyword>
<gene>
    <name evidence="3" type="ORF">QMA01_00310</name>
</gene>
<evidence type="ECO:0000259" key="2">
    <source>
        <dbReference type="PROSITE" id="PS51762"/>
    </source>
</evidence>
<evidence type="ECO:0000313" key="3">
    <source>
        <dbReference type="EMBL" id="MDN3425715.1"/>
    </source>
</evidence>
<evidence type="ECO:0000313" key="4">
    <source>
        <dbReference type="Proteomes" id="UP001225873"/>
    </source>
</evidence>
<organism evidence="3 4">
    <name type="scientific">Planococcus notacanthi</name>
    <dbReference type="NCBI Taxonomy" id="3035188"/>
    <lineage>
        <taxon>Bacteria</taxon>
        <taxon>Bacillati</taxon>
        <taxon>Bacillota</taxon>
        <taxon>Bacilli</taxon>
        <taxon>Bacillales</taxon>
        <taxon>Caryophanaceae</taxon>
        <taxon>Planococcus</taxon>
    </lineage>
</organism>